<evidence type="ECO:0000259" key="5">
    <source>
        <dbReference type="PROSITE" id="PS51283"/>
    </source>
</evidence>
<dbReference type="InterPro" id="IPR001394">
    <property type="entry name" value="Peptidase_C19_UCH"/>
</dbReference>
<keyword evidence="3" id="KW-0378">Hydrolase</keyword>
<dbReference type="CDD" id="cd02674">
    <property type="entry name" value="Peptidase_C19R"/>
    <property type="match status" value="1"/>
</dbReference>
<reference evidence="6 7" key="1">
    <citation type="journal article" date="2023" name="G3 (Bethesda)">
        <title>A chromosome-length genome assembly and annotation of blackberry (Rubus argutus, cv. 'Hillquist').</title>
        <authorList>
            <person name="Bruna T."/>
            <person name="Aryal R."/>
            <person name="Dudchenko O."/>
            <person name="Sargent D.J."/>
            <person name="Mead D."/>
            <person name="Buti M."/>
            <person name="Cavallini A."/>
            <person name="Hytonen T."/>
            <person name="Andres J."/>
            <person name="Pham M."/>
            <person name="Weisz D."/>
            <person name="Mascagni F."/>
            <person name="Usai G."/>
            <person name="Natali L."/>
            <person name="Bassil N."/>
            <person name="Fernandez G.E."/>
            <person name="Lomsadze A."/>
            <person name="Armour M."/>
            <person name="Olukolu B."/>
            <person name="Poorten T."/>
            <person name="Britton C."/>
            <person name="Davik J."/>
            <person name="Ashrafi H."/>
            <person name="Aiden E.L."/>
            <person name="Borodovsky M."/>
            <person name="Worthington M."/>
        </authorList>
    </citation>
    <scope>NUCLEOTIDE SEQUENCE [LARGE SCALE GENOMIC DNA]</scope>
    <source>
        <strain evidence="6">PI 553951</strain>
    </source>
</reference>
<dbReference type="PROSITE" id="PS00973">
    <property type="entry name" value="USP_2"/>
    <property type="match status" value="1"/>
</dbReference>
<sequence>MTIPDSGFMMENGASCLPHTPEEEKRIIDELTRQSEANVKEGNLFYVISNRWYSSWKRYVEQGFGQSLDNKWDSESQHMDLLSSKIVDRPGPIDNSDIVEKECEGRDLHLRRMLMEEHDYVLVSQEVWEKLFDWYKGGPALPRKMISQGDLIKNLMVEVYPLCLKVIDSRDNSQAVIWLSKKSSVQELYEKVHTIRGIVQQKACIWDYFNKEKQSLLNASNQTLEQLNLQMDQEILLEVQVDGNYSSQYSMDSTGNDLALVTVEPSRSSMTIAGGPTLSNGNSMGYNNNVLHGSALSGSASTDTDDRPYVYNPMKKGDKGGLAGLQNLGNTCFMNSSLQCLVHTPPLVDYFLQDYSDEINTDNPLGMHGELAFAFGELLRKLWSSGRTTIAPRAFKGKLARFAPQFSGYNQHDSQELLAFLLDGLHEDLNRVKNKPYIETKDSDGRPDEEVADECWKNHKARNDSLIVDVCQGQYKSTLVCPVCAKVSITFDPFMYLSVPLPSTVTRSITVTVLYGDGRGLPMPYTVTLIKDRCVKDLIDALSTACCLKSDESLLLAEIYEHRIYRYLENPSEHLSSIKPDERIVAYRYSKGAGRTRLEIMHRWQEKCTLDPLKGQRKLFGTPLVTYLGEDQINGINGVDIERAVSTSLSPLRRAVKLHSTKENGLTSEAVDDPSNSYNLRSMDSTELEESSSRELSFHLFIALDERGHTCKPLEKFSSLNSGKNIKVFLDWTEKEDELYDAGYLKDLPEVHKSGNTAKKTRQEAVSLFTCLEAFLKEEPLGPSDMWYCPRCKEHRQATKKLDLWMLPEVLVFHLKRFSYSRYSKNKLDSFVTFPIHNLDLSKYVMSKDGKPYIYELYAVSNHYGGLGGGHYTAYAKLIDENRWYHFDDSHVSPVSESEIKTSAAYVLFYRRVKSGLNTGEGEASETHMAS</sequence>
<dbReference type="AlphaFoldDB" id="A0AAW1WQE0"/>
<feature type="domain" description="DUSP" evidence="5">
    <location>
        <begin position="19"/>
        <end position="146"/>
    </location>
</feature>
<name>A0AAW1WQE0_RUBAR</name>
<dbReference type="InterPro" id="IPR038765">
    <property type="entry name" value="Papain-like_cys_pep_sf"/>
</dbReference>
<dbReference type="PANTHER" id="PTHR21646:SF46">
    <property type="entry name" value="UBIQUITIN CARBOXYL-TERMINAL HYDROLASE"/>
    <property type="match status" value="1"/>
</dbReference>
<dbReference type="InterPro" id="IPR050185">
    <property type="entry name" value="Ub_carboxyl-term_hydrolase"/>
</dbReference>
<dbReference type="GO" id="GO:0006508">
    <property type="term" value="P:proteolysis"/>
    <property type="evidence" value="ECO:0007669"/>
    <property type="project" value="UniProtKB-KW"/>
</dbReference>
<dbReference type="InterPro" id="IPR028889">
    <property type="entry name" value="USP"/>
</dbReference>
<dbReference type="PROSITE" id="PS00972">
    <property type="entry name" value="USP_1"/>
    <property type="match status" value="1"/>
</dbReference>
<gene>
    <name evidence="6" type="ORF">M0R45_023665</name>
</gene>
<comment type="catalytic activity">
    <reaction evidence="3">
        <text>Thiol-dependent hydrolysis of ester, thioester, amide, peptide and isopeptide bonds formed by the C-terminal Gly of ubiquitin (a 76-residue protein attached to proteins as an intracellular targeting signal).</text>
        <dbReference type="EC" id="3.4.19.12"/>
    </reaction>
</comment>
<dbReference type="InterPro" id="IPR006615">
    <property type="entry name" value="Pept_C19_DUSP"/>
</dbReference>
<keyword evidence="7" id="KW-1185">Reference proteome</keyword>
<comment type="caution">
    <text evidence="6">The sequence shown here is derived from an EMBL/GenBank/DDBJ whole genome shotgun (WGS) entry which is preliminary data.</text>
</comment>
<evidence type="ECO:0000256" key="2">
    <source>
        <dbReference type="ARBA" id="ARBA00037450"/>
    </source>
</evidence>
<dbReference type="Pfam" id="PF06337">
    <property type="entry name" value="DUSP"/>
    <property type="match status" value="1"/>
</dbReference>
<dbReference type="Gene3D" id="3.30.2230.10">
    <property type="entry name" value="DUSP-like"/>
    <property type="match status" value="1"/>
</dbReference>
<dbReference type="Proteomes" id="UP001457282">
    <property type="component" value="Unassembled WGS sequence"/>
</dbReference>
<dbReference type="SUPFAM" id="SSF143791">
    <property type="entry name" value="DUSP-like"/>
    <property type="match status" value="1"/>
</dbReference>
<evidence type="ECO:0000256" key="1">
    <source>
        <dbReference type="ARBA" id="ARBA00009085"/>
    </source>
</evidence>
<accession>A0AAW1WQE0</accession>
<dbReference type="GO" id="GO:0016579">
    <property type="term" value="P:protein deubiquitination"/>
    <property type="evidence" value="ECO:0007669"/>
    <property type="project" value="InterPro"/>
</dbReference>
<dbReference type="PROSITE" id="PS51283">
    <property type="entry name" value="DUSP"/>
    <property type="match status" value="1"/>
</dbReference>
<dbReference type="InterPro" id="IPR018200">
    <property type="entry name" value="USP_CS"/>
</dbReference>
<dbReference type="EMBL" id="JBEDUW010000005">
    <property type="protein sequence ID" value="KAK9926433.1"/>
    <property type="molecule type" value="Genomic_DNA"/>
</dbReference>
<keyword evidence="3" id="KW-0833">Ubl conjugation pathway</keyword>
<evidence type="ECO:0000313" key="6">
    <source>
        <dbReference type="EMBL" id="KAK9926433.1"/>
    </source>
</evidence>
<dbReference type="PANTHER" id="PTHR21646">
    <property type="entry name" value="UBIQUITIN CARBOXYL-TERMINAL HYDROLASE"/>
    <property type="match status" value="1"/>
</dbReference>
<evidence type="ECO:0000313" key="7">
    <source>
        <dbReference type="Proteomes" id="UP001457282"/>
    </source>
</evidence>
<dbReference type="SMART" id="SM00695">
    <property type="entry name" value="DUSP"/>
    <property type="match status" value="1"/>
</dbReference>
<dbReference type="PROSITE" id="PS50235">
    <property type="entry name" value="USP_3"/>
    <property type="match status" value="1"/>
</dbReference>
<evidence type="ECO:0000259" key="4">
    <source>
        <dbReference type="PROSITE" id="PS50235"/>
    </source>
</evidence>
<evidence type="ECO:0000256" key="3">
    <source>
        <dbReference type="RuleBase" id="RU366025"/>
    </source>
</evidence>
<dbReference type="GO" id="GO:0004843">
    <property type="term" value="F:cysteine-type deubiquitinase activity"/>
    <property type="evidence" value="ECO:0007669"/>
    <property type="project" value="UniProtKB-UniRule"/>
</dbReference>
<feature type="domain" description="USP" evidence="4">
    <location>
        <begin position="323"/>
        <end position="913"/>
    </location>
</feature>
<keyword evidence="3" id="KW-0645">Protease</keyword>
<dbReference type="Pfam" id="PF00443">
    <property type="entry name" value="UCH"/>
    <property type="match status" value="1"/>
</dbReference>
<dbReference type="Gene3D" id="3.10.20.90">
    <property type="entry name" value="Phosphatidylinositol 3-kinase Catalytic Subunit, Chain A, domain 1"/>
    <property type="match status" value="1"/>
</dbReference>
<dbReference type="InterPro" id="IPR035927">
    <property type="entry name" value="DUSP-like_sf"/>
</dbReference>
<keyword evidence="3" id="KW-0788">Thiol protease</keyword>
<organism evidence="6 7">
    <name type="scientific">Rubus argutus</name>
    <name type="common">Southern blackberry</name>
    <dbReference type="NCBI Taxonomy" id="59490"/>
    <lineage>
        <taxon>Eukaryota</taxon>
        <taxon>Viridiplantae</taxon>
        <taxon>Streptophyta</taxon>
        <taxon>Embryophyta</taxon>
        <taxon>Tracheophyta</taxon>
        <taxon>Spermatophyta</taxon>
        <taxon>Magnoliopsida</taxon>
        <taxon>eudicotyledons</taxon>
        <taxon>Gunneridae</taxon>
        <taxon>Pentapetalae</taxon>
        <taxon>rosids</taxon>
        <taxon>fabids</taxon>
        <taxon>Rosales</taxon>
        <taxon>Rosaceae</taxon>
        <taxon>Rosoideae</taxon>
        <taxon>Rosoideae incertae sedis</taxon>
        <taxon>Rubus</taxon>
    </lineage>
</organism>
<dbReference type="EC" id="3.4.19.12" evidence="3"/>
<comment type="function">
    <text evidence="2 3">Recognizes and hydrolyzes the peptide bond at the C-terminal Gly of ubiquitin. Involved in the processing of poly-ubiquitin precursors as well as that of ubiquitinated proteins.</text>
</comment>
<proteinExistence type="inferred from homology"/>
<dbReference type="SUPFAM" id="SSF54001">
    <property type="entry name" value="Cysteine proteinases"/>
    <property type="match status" value="1"/>
</dbReference>
<protein>
    <recommendedName>
        <fullName evidence="3">Ubiquitin carboxyl-terminal hydrolase</fullName>
        <ecNumber evidence="3">3.4.19.12</ecNumber>
    </recommendedName>
</protein>
<comment type="similarity">
    <text evidence="1 3">Belongs to the peptidase C19 family.</text>
</comment>
<dbReference type="Gene3D" id="3.90.70.10">
    <property type="entry name" value="Cysteine proteinases"/>
    <property type="match status" value="2"/>
</dbReference>